<dbReference type="Proteomes" id="UP000502756">
    <property type="component" value="Chromosome"/>
</dbReference>
<dbReference type="EMBL" id="CP053435">
    <property type="protein sequence ID" value="QJW89794.1"/>
    <property type="molecule type" value="Genomic_DNA"/>
</dbReference>
<gene>
    <name evidence="1" type="ORF">HNV11_10600</name>
</gene>
<dbReference type="KEGG" id="stae:HNV11_10600"/>
<proteinExistence type="predicted"/>
<evidence type="ECO:0000313" key="1">
    <source>
        <dbReference type="EMBL" id="QJW89794.1"/>
    </source>
</evidence>
<evidence type="ECO:0008006" key="3">
    <source>
        <dbReference type="Google" id="ProtNLM"/>
    </source>
</evidence>
<organism evidence="1 2">
    <name type="scientific">Spirosoma taeanense</name>
    <dbReference type="NCBI Taxonomy" id="2735870"/>
    <lineage>
        <taxon>Bacteria</taxon>
        <taxon>Pseudomonadati</taxon>
        <taxon>Bacteroidota</taxon>
        <taxon>Cytophagia</taxon>
        <taxon>Cytophagales</taxon>
        <taxon>Cytophagaceae</taxon>
        <taxon>Spirosoma</taxon>
    </lineage>
</organism>
<name>A0A6M5Y8F7_9BACT</name>
<evidence type="ECO:0000313" key="2">
    <source>
        <dbReference type="Proteomes" id="UP000502756"/>
    </source>
</evidence>
<dbReference type="AlphaFoldDB" id="A0A6M5Y8F7"/>
<accession>A0A6M5Y8F7</accession>
<protein>
    <recommendedName>
        <fullName evidence="3">DUF4402 domain-containing protein</fullName>
    </recommendedName>
</protein>
<keyword evidence="2" id="KW-1185">Reference proteome</keyword>
<reference evidence="1 2" key="1">
    <citation type="submission" date="2020-05" db="EMBL/GenBank/DDBJ databases">
        <title>Genome sequencing of Spirosoma sp. TS118.</title>
        <authorList>
            <person name="Lee J.-H."/>
            <person name="Jeong S."/>
            <person name="Zhao L."/>
            <person name="Jung J.-H."/>
            <person name="Kim M.-K."/>
            <person name="Lim S."/>
        </authorList>
    </citation>
    <scope>NUCLEOTIDE SEQUENCE [LARGE SCALE GENOMIC DNA]</scope>
    <source>
        <strain evidence="1 2">TS118</strain>
    </source>
</reference>
<sequence length="152" mass="16268">MKHWVWLSLLSWLGISQARGQVTAITILDPAIDLYVQTAADFQNGVSVSEQTLALTVAANKNITLQVRASGNLISGVNSIPIGSMYVQVTSSTPVQAEKQLSTTAQTILSGTVSSAYSSRPITIKYRLAPGTDIFKPKGAYKTTLTFTFSAL</sequence>
<dbReference type="RefSeq" id="WP_171739634.1">
    <property type="nucleotide sequence ID" value="NZ_CP053435.1"/>
</dbReference>